<feature type="binding site" evidence="14">
    <location>
        <position position="213"/>
    </location>
    <ligand>
        <name>Zn(2+)</name>
        <dbReference type="ChEBI" id="CHEBI:29105"/>
        <note>catalytic</note>
    </ligand>
</feature>
<dbReference type="Pfam" id="PF01400">
    <property type="entry name" value="Astacin"/>
    <property type="match status" value="1"/>
</dbReference>
<evidence type="ECO:0000256" key="2">
    <source>
        <dbReference type="ARBA" id="ARBA00011245"/>
    </source>
</evidence>
<evidence type="ECO:0000256" key="15">
    <source>
        <dbReference type="RuleBase" id="RU361183"/>
    </source>
</evidence>
<keyword evidence="11" id="KW-0325">Glycoprotein</keyword>
<evidence type="ECO:0000256" key="16">
    <source>
        <dbReference type="SAM" id="MobiDB-lite"/>
    </source>
</evidence>
<keyword evidence="10 13" id="KW-1015">Disulfide bond</keyword>
<dbReference type="PROSITE" id="PS51670">
    <property type="entry name" value="SHKT"/>
    <property type="match status" value="1"/>
</dbReference>
<evidence type="ECO:0000256" key="14">
    <source>
        <dbReference type="PROSITE-ProRule" id="PRU01211"/>
    </source>
</evidence>
<dbReference type="InterPro" id="IPR001506">
    <property type="entry name" value="Peptidase_M12A"/>
</dbReference>
<evidence type="ECO:0000256" key="6">
    <source>
        <dbReference type="ARBA" id="ARBA00022801"/>
    </source>
</evidence>
<dbReference type="AlphaFoldDB" id="A0AAV6UJB8"/>
<evidence type="ECO:0000256" key="13">
    <source>
        <dbReference type="PROSITE-ProRule" id="PRU01005"/>
    </source>
</evidence>
<evidence type="ECO:0000313" key="20">
    <source>
        <dbReference type="Proteomes" id="UP000827092"/>
    </source>
</evidence>
<comment type="caution">
    <text evidence="19">The sequence shown here is derived from an EMBL/GenBank/DDBJ whole genome shotgun (WGS) entry which is preliminary data.</text>
</comment>
<dbReference type="GO" id="GO:0006508">
    <property type="term" value="P:proteolysis"/>
    <property type="evidence" value="ECO:0007669"/>
    <property type="project" value="UniProtKB-KW"/>
</dbReference>
<feature type="domain" description="ShKT" evidence="17">
    <location>
        <begin position="323"/>
        <end position="357"/>
    </location>
</feature>
<dbReference type="SMART" id="SM00235">
    <property type="entry name" value="ZnMc"/>
    <property type="match status" value="1"/>
</dbReference>
<feature type="compositionally biased region" description="Acidic residues" evidence="16">
    <location>
        <begin position="62"/>
        <end position="71"/>
    </location>
</feature>
<dbReference type="PRINTS" id="PR00480">
    <property type="entry name" value="ASTACIN"/>
</dbReference>
<feature type="active site" evidence="14">
    <location>
        <position position="214"/>
    </location>
</feature>
<evidence type="ECO:0000256" key="3">
    <source>
        <dbReference type="ARBA" id="ARBA00022670"/>
    </source>
</evidence>
<organism evidence="19 20">
    <name type="scientific">Oedothorax gibbosus</name>
    <dbReference type="NCBI Taxonomy" id="931172"/>
    <lineage>
        <taxon>Eukaryota</taxon>
        <taxon>Metazoa</taxon>
        <taxon>Ecdysozoa</taxon>
        <taxon>Arthropoda</taxon>
        <taxon>Chelicerata</taxon>
        <taxon>Arachnida</taxon>
        <taxon>Araneae</taxon>
        <taxon>Araneomorphae</taxon>
        <taxon>Entelegynae</taxon>
        <taxon>Araneoidea</taxon>
        <taxon>Linyphiidae</taxon>
        <taxon>Erigoninae</taxon>
        <taxon>Oedothorax</taxon>
    </lineage>
</organism>
<keyword evidence="20" id="KW-1185">Reference proteome</keyword>
<keyword evidence="9" id="KW-0865">Zymogen</keyword>
<dbReference type="SUPFAM" id="SSF55486">
    <property type="entry name" value="Metalloproteases ('zincins'), catalytic domain"/>
    <property type="match status" value="1"/>
</dbReference>
<dbReference type="Pfam" id="PF01549">
    <property type="entry name" value="ShK"/>
    <property type="match status" value="1"/>
</dbReference>
<evidence type="ECO:0000256" key="10">
    <source>
        <dbReference type="ARBA" id="ARBA00023157"/>
    </source>
</evidence>
<dbReference type="Gene3D" id="3.40.390.10">
    <property type="entry name" value="Collagenase (Catalytic Domain)"/>
    <property type="match status" value="1"/>
</dbReference>
<evidence type="ECO:0000313" key="19">
    <source>
        <dbReference type="EMBL" id="KAG8184332.1"/>
    </source>
</evidence>
<dbReference type="InterPro" id="IPR003582">
    <property type="entry name" value="ShKT_dom"/>
</dbReference>
<proteinExistence type="predicted"/>
<dbReference type="PROSITE" id="PS51864">
    <property type="entry name" value="ASTACIN"/>
    <property type="match status" value="1"/>
</dbReference>
<keyword evidence="6 14" id="KW-0378">Hydrolase</keyword>
<comment type="caution">
    <text evidence="13">Lacks conserved residue(s) required for the propagation of feature annotation.</text>
</comment>
<accession>A0AAV6UJB8</accession>
<comment type="function">
    <text evidence="1">Metalloprotease.</text>
</comment>
<dbReference type="PANTHER" id="PTHR10127:SF883">
    <property type="entry name" value="ZINC METALLOPROTEINASE NAS-8"/>
    <property type="match status" value="1"/>
</dbReference>
<evidence type="ECO:0000256" key="7">
    <source>
        <dbReference type="ARBA" id="ARBA00022833"/>
    </source>
</evidence>
<dbReference type="Proteomes" id="UP000827092">
    <property type="component" value="Unassembled WGS sequence"/>
</dbReference>
<feature type="chain" id="PRO_5043108292" description="Metalloendopeptidase" evidence="15">
    <location>
        <begin position="21"/>
        <end position="373"/>
    </location>
</feature>
<gene>
    <name evidence="19" type="ORF">JTE90_005350</name>
</gene>
<keyword evidence="3 14" id="KW-0645">Protease</keyword>
<feature type="binding site" evidence="14">
    <location>
        <position position="217"/>
    </location>
    <ligand>
        <name>Zn(2+)</name>
        <dbReference type="ChEBI" id="CHEBI:29105"/>
        <note>catalytic</note>
    </ligand>
</feature>
<feature type="binding site" evidence="14">
    <location>
        <position position="223"/>
    </location>
    <ligand>
        <name>Zn(2+)</name>
        <dbReference type="ChEBI" id="CHEBI:29105"/>
        <note>catalytic</note>
    </ligand>
</feature>
<evidence type="ECO:0000256" key="9">
    <source>
        <dbReference type="ARBA" id="ARBA00023145"/>
    </source>
</evidence>
<evidence type="ECO:0000256" key="5">
    <source>
        <dbReference type="ARBA" id="ARBA00022729"/>
    </source>
</evidence>
<dbReference type="GO" id="GO:0008270">
    <property type="term" value="F:zinc ion binding"/>
    <property type="evidence" value="ECO:0007669"/>
    <property type="project" value="UniProtKB-UniRule"/>
</dbReference>
<dbReference type="PANTHER" id="PTHR10127">
    <property type="entry name" value="DISCOIDIN, CUB, EGF, LAMININ , AND ZINC METALLOPROTEASE DOMAIN CONTAINING"/>
    <property type="match status" value="1"/>
</dbReference>
<sequence>MSAIVLFAVMLVGLATCVVGDGEVVENDLLYNWRPNRLLKLGLPEVSFKEDFFEDSNGVEYVDDEEEEEDTKDFGPPLTPDDFEAGQKLPEKYFSPGEGQNPIQKSGHFEGDINNPRFIEGRNAIRDNNMKWPRGEIPYVVANMFDPQQRSIIARAMEEFHKQTCIRFVPRTHHQDYVFITRKVGCFSMIGRDGGQQLLSLGDDCVYVGIVVHEFMHAVGFWHEQSRADRDDYVSILWDNIQQGQTHNFAKYTDGRLHHLGESYDYDSIMHYGSYDFTRFRGRPTILPKRQGVFIGQRNGFSRTDVRKINKLYQCSTSTRDTCVDNDNQCRGWAELGECKKNPKWMSANCRRACNMCNRRLLDAFARNQTIST</sequence>
<dbReference type="EC" id="3.4.24.-" evidence="15"/>
<dbReference type="SMART" id="SM00254">
    <property type="entry name" value="ShKT"/>
    <property type="match status" value="1"/>
</dbReference>
<evidence type="ECO:0000256" key="12">
    <source>
        <dbReference type="ARBA" id="ARBA00025529"/>
    </source>
</evidence>
<dbReference type="CDD" id="cd04280">
    <property type="entry name" value="ZnMc_astacin_like"/>
    <property type="match status" value="1"/>
</dbReference>
<comment type="cofactor">
    <cofactor evidence="14 15">
        <name>Zn(2+)</name>
        <dbReference type="ChEBI" id="CHEBI:29105"/>
    </cofactor>
    <text evidence="14 15">Binds 1 zinc ion per subunit.</text>
</comment>
<protein>
    <recommendedName>
        <fullName evidence="15">Metalloendopeptidase</fullName>
        <ecNumber evidence="15">3.4.24.-</ecNumber>
    </recommendedName>
</protein>
<evidence type="ECO:0000256" key="4">
    <source>
        <dbReference type="ARBA" id="ARBA00022723"/>
    </source>
</evidence>
<keyword evidence="8 14" id="KW-0482">Metalloprotease</keyword>
<keyword evidence="4 14" id="KW-0479">Metal-binding</keyword>
<keyword evidence="5 15" id="KW-0732">Signal</keyword>
<dbReference type="InterPro" id="IPR034035">
    <property type="entry name" value="Astacin-like_dom"/>
</dbReference>
<comment type="subunit">
    <text evidence="2">Monomer.</text>
</comment>
<feature type="signal peptide" evidence="15">
    <location>
        <begin position="1"/>
        <end position="20"/>
    </location>
</feature>
<evidence type="ECO:0000256" key="11">
    <source>
        <dbReference type="ARBA" id="ARBA00023180"/>
    </source>
</evidence>
<reference evidence="19 20" key="1">
    <citation type="journal article" date="2022" name="Nat. Ecol. Evol.">
        <title>A masculinizing supergene underlies an exaggerated male reproductive morph in a spider.</title>
        <authorList>
            <person name="Hendrickx F."/>
            <person name="De Corte Z."/>
            <person name="Sonet G."/>
            <person name="Van Belleghem S.M."/>
            <person name="Kostlbacher S."/>
            <person name="Vangestel C."/>
        </authorList>
    </citation>
    <scope>NUCLEOTIDE SEQUENCE [LARGE SCALE GENOMIC DNA]</scope>
    <source>
        <strain evidence="19">W744_W776</strain>
    </source>
</reference>
<evidence type="ECO:0000259" key="18">
    <source>
        <dbReference type="PROSITE" id="PS51864"/>
    </source>
</evidence>
<dbReference type="GO" id="GO:0004222">
    <property type="term" value="F:metalloendopeptidase activity"/>
    <property type="evidence" value="ECO:0007669"/>
    <property type="project" value="UniProtKB-UniRule"/>
</dbReference>
<dbReference type="InterPro" id="IPR006026">
    <property type="entry name" value="Peptidase_Metallo"/>
</dbReference>
<evidence type="ECO:0000256" key="8">
    <source>
        <dbReference type="ARBA" id="ARBA00023049"/>
    </source>
</evidence>
<feature type="disulfide bond" evidence="13">
    <location>
        <begin position="323"/>
        <end position="357"/>
    </location>
</feature>
<keyword evidence="7 14" id="KW-0862">Zinc</keyword>
<feature type="domain" description="Peptidase M12A" evidence="18">
    <location>
        <begin position="123"/>
        <end position="316"/>
    </location>
</feature>
<dbReference type="InterPro" id="IPR024079">
    <property type="entry name" value="MetalloPept_cat_dom_sf"/>
</dbReference>
<feature type="region of interest" description="Disordered" evidence="16">
    <location>
        <begin position="62"/>
        <end position="100"/>
    </location>
</feature>
<evidence type="ECO:0000256" key="1">
    <source>
        <dbReference type="ARBA" id="ARBA00002657"/>
    </source>
</evidence>
<name>A0AAV6UJB8_9ARAC</name>
<evidence type="ECO:0000259" key="17">
    <source>
        <dbReference type="PROSITE" id="PS51670"/>
    </source>
</evidence>
<dbReference type="FunFam" id="3.40.390.10:FF:000015">
    <property type="entry name" value="Meprin A subunit"/>
    <property type="match status" value="1"/>
</dbReference>
<dbReference type="EMBL" id="JAFNEN010000376">
    <property type="protein sequence ID" value="KAG8184332.1"/>
    <property type="molecule type" value="Genomic_DNA"/>
</dbReference>
<comment type="function">
    <text evidence="12">Zinc metalloprotease. Provoques deadhesion of endothelial cells from cell cultures, and also degradation of fibronectin, fibrinogen and gelatin in vitro. Its role in the venom is not fully understood but it might act as a spreading factor that facilitates diffusion of other venom toxins. Alternatively, it might be involved in the proteolytic processing of other venom toxins or it might play a role in extra-oral digestion of prey.</text>
</comment>